<dbReference type="Proteomes" id="UP001603857">
    <property type="component" value="Unassembled WGS sequence"/>
</dbReference>
<evidence type="ECO:0000313" key="2">
    <source>
        <dbReference type="Proteomes" id="UP001603857"/>
    </source>
</evidence>
<sequence length="56" mass="6467">MSQAELLKQFPLLREDTSTYLFFPPSIGENIELSQCFIAVSHSTSVLLRQFSKYVR</sequence>
<proteinExistence type="predicted"/>
<protein>
    <submittedName>
        <fullName evidence="1">Uncharacterized protein</fullName>
    </submittedName>
</protein>
<comment type="caution">
    <text evidence="1">The sequence shown here is derived from an EMBL/GenBank/DDBJ whole genome shotgun (WGS) entry which is preliminary data.</text>
</comment>
<keyword evidence="2" id="KW-1185">Reference proteome</keyword>
<reference evidence="1 2" key="1">
    <citation type="submission" date="2024-08" db="EMBL/GenBank/DDBJ databases">
        <title>Insights into the chromosomal genome structure of Flemingia macrophylla.</title>
        <authorList>
            <person name="Ding Y."/>
            <person name="Zhao Y."/>
            <person name="Bi W."/>
            <person name="Wu M."/>
            <person name="Zhao G."/>
            <person name="Gong Y."/>
            <person name="Li W."/>
            <person name="Zhang P."/>
        </authorList>
    </citation>
    <scope>NUCLEOTIDE SEQUENCE [LARGE SCALE GENOMIC DNA]</scope>
    <source>
        <strain evidence="1">DYQJB</strain>
        <tissue evidence="1">Leaf</tissue>
    </source>
</reference>
<name>A0ABD1N276_9FABA</name>
<accession>A0ABD1N276</accession>
<dbReference type="EMBL" id="JBGMDY010000003">
    <property type="protein sequence ID" value="KAL2342199.1"/>
    <property type="molecule type" value="Genomic_DNA"/>
</dbReference>
<gene>
    <name evidence="1" type="ORF">Fmac_010139</name>
</gene>
<organism evidence="1 2">
    <name type="scientific">Flemingia macrophylla</name>
    <dbReference type="NCBI Taxonomy" id="520843"/>
    <lineage>
        <taxon>Eukaryota</taxon>
        <taxon>Viridiplantae</taxon>
        <taxon>Streptophyta</taxon>
        <taxon>Embryophyta</taxon>
        <taxon>Tracheophyta</taxon>
        <taxon>Spermatophyta</taxon>
        <taxon>Magnoliopsida</taxon>
        <taxon>eudicotyledons</taxon>
        <taxon>Gunneridae</taxon>
        <taxon>Pentapetalae</taxon>
        <taxon>rosids</taxon>
        <taxon>fabids</taxon>
        <taxon>Fabales</taxon>
        <taxon>Fabaceae</taxon>
        <taxon>Papilionoideae</taxon>
        <taxon>50 kb inversion clade</taxon>
        <taxon>NPAAA clade</taxon>
        <taxon>indigoferoid/millettioid clade</taxon>
        <taxon>Phaseoleae</taxon>
        <taxon>Flemingia</taxon>
    </lineage>
</organism>
<evidence type="ECO:0000313" key="1">
    <source>
        <dbReference type="EMBL" id="KAL2342199.1"/>
    </source>
</evidence>
<dbReference type="AlphaFoldDB" id="A0ABD1N276"/>